<feature type="transmembrane region" description="Helical" evidence="5">
    <location>
        <begin position="69"/>
        <end position="91"/>
    </location>
</feature>
<keyword evidence="5" id="KW-0813">Transport</keyword>
<evidence type="ECO:0000313" key="7">
    <source>
        <dbReference type="Proteomes" id="UP000316759"/>
    </source>
</evidence>
<dbReference type="GO" id="GO:0055038">
    <property type="term" value="C:recycling endosome membrane"/>
    <property type="evidence" value="ECO:0007669"/>
    <property type="project" value="TreeGrafter"/>
</dbReference>
<accession>A0A504YZ80</accession>
<keyword evidence="2 5" id="KW-0812">Transmembrane</keyword>
<comment type="similarity">
    <text evidence="5">Belongs to the SCAMP family.</text>
</comment>
<dbReference type="GO" id="GO:0032588">
    <property type="term" value="C:trans-Golgi network membrane"/>
    <property type="evidence" value="ECO:0007669"/>
    <property type="project" value="TreeGrafter"/>
</dbReference>
<dbReference type="AlphaFoldDB" id="A0A504YZ80"/>
<organism evidence="6 7">
    <name type="scientific">Fasciola gigantica</name>
    <name type="common">Giant liver fluke</name>
    <dbReference type="NCBI Taxonomy" id="46835"/>
    <lineage>
        <taxon>Eukaryota</taxon>
        <taxon>Metazoa</taxon>
        <taxon>Spiralia</taxon>
        <taxon>Lophotrochozoa</taxon>
        <taxon>Platyhelminthes</taxon>
        <taxon>Trematoda</taxon>
        <taxon>Digenea</taxon>
        <taxon>Plagiorchiida</taxon>
        <taxon>Echinostomata</taxon>
        <taxon>Echinostomatoidea</taxon>
        <taxon>Fasciolidae</taxon>
        <taxon>Fasciola</taxon>
    </lineage>
</organism>
<feature type="non-terminal residue" evidence="6">
    <location>
        <position position="1"/>
    </location>
</feature>
<comment type="subcellular location">
    <subcellularLocation>
        <location evidence="1 5">Membrane</location>
        <topology evidence="1 5">Multi-pass membrane protein</topology>
    </subcellularLocation>
</comment>
<evidence type="ECO:0000313" key="6">
    <source>
        <dbReference type="EMBL" id="TPP63108.1"/>
    </source>
</evidence>
<dbReference type="Pfam" id="PF04144">
    <property type="entry name" value="SCAMP"/>
    <property type="match status" value="1"/>
</dbReference>
<comment type="caution">
    <text evidence="6">The sequence shown here is derived from an EMBL/GenBank/DDBJ whole genome shotgun (WGS) entry which is preliminary data.</text>
</comment>
<dbReference type="PANTHER" id="PTHR10687:SF2">
    <property type="entry name" value="SECRETORY CARRIER-ASSOCIATED MEMBRANE PROTEIN"/>
    <property type="match status" value="1"/>
</dbReference>
<dbReference type="InterPro" id="IPR007273">
    <property type="entry name" value="SCAMP"/>
</dbReference>
<name>A0A504YZ80_FASGI</name>
<proteinExistence type="inferred from homology"/>
<evidence type="ECO:0000256" key="2">
    <source>
        <dbReference type="ARBA" id="ARBA00022692"/>
    </source>
</evidence>
<evidence type="ECO:0000256" key="4">
    <source>
        <dbReference type="ARBA" id="ARBA00023136"/>
    </source>
</evidence>
<dbReference type="EMBL" id="SUNJ01006067">
    <property type="protein sequence ID" value="TPP63108.1"/>
    <property type="molecule type" value="Genomic_DNA"/>
</dbReference>
<comment type="caution">
    <text evidence="5">Lacks conserved residue(s) required for the propagation of feature annotation.</text>
</comment>
<evidence type="ECO:0000256" key="3">
    <source>
        <dbReference type="ARBA" id="ARBA00022989"/>
    </source>
</evidence>
<evidence type="ECO:0000256" key="1">
    <source>
        <dbReference type="ARBA" id="ARBA00004141"/>
    </source>
</evidence>
<keyword evidence="4 5" id="KW-0472">Membrane</keyword>
<dbReference type="GO" id="GO:0015031">
    <property type="term" value="P:protein transport"/>
    <property type="evidence" value="ECO:0007669"/>
    <property type="project" value="InterPro"/>
</dbReference>
<reference evidence="6 7" key="1">
    <citation type="submission" date="2019-04" db="EMBL/GenBank/DDBJ databases">
        <title>Annotation for the trematode Fasciola gigantica.</title>
        <authorList>
            <person name="Choi Y.-J."/>
        </authorList>
    </citation>
    <scope>NUCLEOTIDE SEQUENCE [LARGE SCALE GENOMIC DNA]</scope>
    <source>
        <strain evidence="6">Uganda_cow_1</strain>
    </source>
</reference>
<dbReference type="Proteomes" id="UP000316759">
    <property type="component" value="Unassembled WGS sequence"/>
</dbReference>
<keyword evidence="3 5" id="KW-1133">Transmembrane helix</keyword>
<sequence length="142" mass="16202">SGPPKNWPPLPYFFPCKPCFYQNIELEITLEYQKIVRIGYYLWIAYASLLAVNLLGTLVYFAGTSRIDGGTIFGVALLVFILCIPASYICWFRPLYKAFRSNSSINFSFFHRRCGPNSWSCNPIVWVFPIGVHADGLSDCRL</sequence>
<gene>
    <name evidence="6" type="ORF">FGIG_07358</name>
</gene>
<evidence type="ECO:0000256" key="5">
    <source>
        <dbReference type="RuleBase" id="RU363122"/>
    </source>
</evidence>
<dbReference type="PANTHER" id="PTHR10687">
    <property type="entry name" value="SECRETORY CARRIER-ASSOCIATED MEMBRANE PROTEIN SCAMP"/>
    <property type="match status" value="1"/>
</dbReference>
<protein>
    <recommendedName>
        <fullName evidence="5">Secretory carrier-associated membrane protein</fullName>
        <shortName evidence="5">Secretory carrier membrane protein</shortName>
    </recommendedName>
</protein>
<feature type="transmembrane region" description="Helical" evidence="5">
    <location>
        <begin position="40"/>
        <end position="63"/>
    </location>
</feature>
<dbReference type="OrthoDB" id="242866at2759"/>
<keyword evidence="7" id="KW-1185">Reference proteome</keyword>